<dbReference type="Proteomes" id="UP000295344">
    <property type="component" value="Unassembled WGS sequence"/>
</dbReference>
<evidence type="ECO:0000256" key="2">
    <source>
        <dbReference type="SAM" id="Phobius"/>
    </source>
</evidence>
<dbReference type="EMBL" id="SOAM01000003">
    <property type="protein sequence ID" value="TDS75810.1"/>
    <property type="molecule type" value="Genomic_DNA"/>
</dbReference>
<accession>A0A4R7FFZ1</accession>
<feature type="compositionally biased region" description="Gly residues" evidence="1">
    <location>
        <begin position="56"/>
        <end position="66"/>
    </location>
</feature>
<gene>
    <name evidence="3" type="ORF">CLV52_2919</name>
</gene>
<keyword evidence="2" id="KW-1133">Transmembrane helix</keyword>
<sequence length="66" mass="6917">MDLLWLALGGFAMIAVVFTVGVVIQVLFDRRFGVPHRRPDRGGEQLTHHASRSALGGFGPGGGAGS</sequence>
<keyword evidence="4" id="KW-1185">Reference proteome</keyword>
<evidence type="ECO:0000256" key="1">
    <source>
        <dbReference type="SAM" id="MobiDB-lite"/>
    </source>
</evidence>
<evidence type="ECO:0000313" key="3">
    <source>
        <dbReference type="EMBL" id="TDS75810.1"/>
    </source>
</evidence>
<evidence type="ECO:0000313" key="4">
    <source>
        <dbReference type="Proteomes" id="UP000295344"/>
    </source>
</evidence>
<dbReference type="AlphaFoldDB" id="A0A4R7FFZ1"/>
<name>A0A4R7FFZ1_9MICO</name>
<organism evidence="3 4">
    <name type="scientific">Amnibacterium kyonggiense</name>
    <dbReference type="NCBI Taxonomy" id="595671"/>
    <lineage>
        <taxon>Bacteria</taxon>
        <taxon>Bacillati</taxon>
        <taxon>Actinomycetota</taxon>
        <taxon>Actinomycetes</taxon>
        <taxon>Micrococcales</taxon>
        <taxon>Microbacteriaceae</taxon>
        <taxon>Amnibacterium</taxon>
    </lineage>
</organism>
<feature type="transmembrane region" description="Helical" evidence="2">
    <location>
        <begin position="6"/>
        <end position="28"/>
    </location>
</feature>
<feature type="region of interest" description="Disordered" evidence="1">
    <location>
        <begin position="35"/>
        <end position="66"/>
    </location>
</feature>
<protein>
    <submittedName>
        <fullName evidence="3">Uncharacterized protein</fullName>
    </submittedName>
</protein>
<comment type="caution">
    <text evidence="3">The sequence shown here is derived from an EMBL/GenBank/DDBJ whole genome shotgun (WGS) entry which is preliminary data.</text>
</comment>
<proteinExistence type="predicted"/>
<reference evidence="3 4" key="1">
    <citation type="submission" date="2019-03" db="EMBL/GenBank/DDBJ databases">
        <title>Genomic Encyclopedia of Archaeal and Bacterial Type Strains, Phase II (KMG-II): from individual species to whole genera.</title>
        <authorList>
            <person name="Goeker M."/>
        </authorList>
    </citation>
    <scope>NUCLEOTIDE SEQUENCE [LARGE SCALE GENOMIC DNA]</scope>
    <source>
        <strain evidence="3 4">DSM 24782</strain>
    </source>
</reference>
<dbReference type="RefSeq" id="WP_133767056.1">
    <property type="nucleotide sequence ID" value="NZ_BAAARP010000001.1"/>
</dbReference>
<keyword evidence="2" id="KW-0812">Transmembrane</keyword>
<keyword evidence="2" id="KW-0472">Membrane</keyword>